<feature type="chain" id="PRO_5017787257" evidence="4">
    <location>
        <begin position="21"/>
        <end position="941"/>
    </location>
</feature>
<dbReference type="Gene3D" id="2.60.40.1120">
    <property type="entry name" value="Carboxypeptidase-like, regulatory domain"/>
    <property type="match status" value="1"/>
</dbReference>
<accession>A0A3D9H5Y6</accession>
<dbReference type="SUPFAM" id="SSF56935">
    <property type="entry name" value="Porins"/>
    <property type="match status" value="1"/>
</dbReference>
<protein>
    <submittedName>
        <fullName evidence="5">TonB-dependent receptor-like protein</fullName>
    </submittedName>
</protein>
<dbReference type="AlphaFoldDB" id="A0A3D9H5Y6"/>
<keyword evidence="2" id="KW-0472">Membrane</keyword>
<evidence type="ECO:0000256" key="2">
    <source>
        <dbReference type="ARBA" id="ARBA00023136"/>
    </source>
</evidence>
<feature type="signal peptide" evidence="4">
    <location>
        <begin position="1"/>
        <end position="20"/>
    </location>
</feature>
<evidence type="ECO:0000256" key="4">
    <source>
        <dbReference type="SAM" id="SignalP"/>
    </source>
</evidence>
<sequence length="941" mass="104913">MKKSLIILLFGVFSSFTMMAQSTIVKGSVKDAASSEPIPDVTITIEETQQSTLTNGLGEFIFSSNVPLGEQVLRISKTGYETKRYPIIVNEGQTVNITDMTLDIDITGAEDLFTITLSDDELSDDTSGSDNISGLLSSSLDIFQRTAAFEFSSSFFRVRGLDSDNGSVLMNGIEMNKMYNGRPQWSNWGGLNDMMRNQVLSNGLGASDYNFGGILGTSNIITRASSYRKGGRITYSSSNRSYTNRAMGSYASGLLDGGWSYAFMIGRRWGDEGYQDATLYDSNSFFATIEKKINEKHSLNFTSVYTPNRRGKSSANTQEVYDLKGIKYNEFWGDLDGEQRNSRIKEVEEPIFMLNHYWDISSKTSLNTSIGYQFGKIGNSRLDYAGGTNPSPAYYQNLPSYFLEDGDLEGAYEAEQEFINDGQVNWNRIIDANLTNNISGANAAYVLYEDRNDDKQLTLNTVFNTELNDNIILNGGINYKKLDSENFAEIIDLLGSTTGASNIDSFNQNQFDLNNPDRVAFEGDKFRYNYNLYANELSGFAQAQFKYNKIDFHVAGSVTKTDYQREGLYKNENQILYDNGVEIDNSYGKGDKLEFTGVGAKAGLTYKITGKHLLNFNGGYITKAPSIRNTYTNSRESHDYVGKINGVNNPDINITEETITSFDASYIFRSPIVSAKLTGFYTTIEDANEISFFFTQGSTTGFIQEVLSGVDKEHFGGELGIEAQVTPTIKLKGAASVGQYTYSNNPDLYVTSTSDDFTTTETDANSGLTTTVNTSGVVSTSNLENYKVAGGPQTAYSIGFEYRDPNYWWFGATANFFDNAYIDVSPLSRSEEFYTDADGLPYNDYDPDVAEGLLKQEKFDSYMVVNLVGGKSWRIGDKYVGFFASVGNLLDKEYKTGGYEQGRRADYRALRDDVSNTKRVFGSKYWYGRGVNYFLNVYVRF</sequence>
<reference evidence="5 6" key="1">
    <citation type="submission" date="2018-07" db="EMBL/GenBank/DDBJ databases">
        <title>Genomic Encyclopedia of Type Strains, Phase III (KMG-III): the genomes of soil and plant-associated and newly described type strains.</title>
        <authorList>
            <person name="Whitman W."/>
        </authorList>
    </citation>
    <scope>NUCLEOTIDE SEQUENCE [LARGE SCALE GENOMIC DNA]</scope>
    <source>
        <strain evidence="5 6">CECT 7946</strain>
    </source>
</reference>
<comment type="subcellular location">
    <subcellularLocation>
        <location evidence="1">Cell outer membrane</location>
    </subcellularLocation>
</comment>
<proteinExistence type="predicted"/>
<keyword evidence="4" id="KW-0732">Signal</keyword>
<dbReference type="Gene3D" id="2.170.130.10">
    <property type="entry name" value="TonB-dependent receptor, plug domain"/>
    <property type="match status" value="1"/>
</dbReference>
<comment type="caution">
    <text evidence="5">The sequence shown here is derived from an EMBL/GenBank/DDBJ whole genome shotgun (WGS) entry which is preliminary data.</text>
</comment>
<evidence type="ECO:0000313" key="5">
    <source>
        <dbReference type="EMBL" id="RED44581.1"/>
    </source>
</evidence>
<keyword evidence="5" id="KW-0675">Receptor</keyword>
<dbReference type="InterPro" id="IPR008969">
    <property type="entry name" value="CarboxyPept-like_regulatory"/>
</dbReference>
<keyword evidence="3" id="KW-0998">Cell outer membrane</keyword>
<organism evidence="5 6">
    <name type="scientific">Winogradskyella eximia</name>
    <dbReference type="NCBI Taxonomy" id="262006"/>
    <lineage>
        <taxon>Bacteria</taxon>
        <taxon>Pseudomonadati</taxon>
        <taxon>Bacteroidota</taxon>
        <taxon>Flavobacteriia</taxon>
        <taxon>Flavobacteriales</taxon>
        <taxon>Flavobacteriaceae</taxon>
        <taxon>Winogradskyella</taxon>
    </lineage>
</organism>
<dbReference type="RefSeq" id="WP_115817177.1">
    <property type="nucleotide sequence ID" value="NZ_QRDV01000003.1"/>
</dbReference>
<dbReference type="GO" id="GO:0009279">
    <property type="term" value="C:cell outer membrane"/>
    <property type="evidence" value="ECO:0007669"/>
    <property type="project" value="UniProtKB-SubCell"/>
</dbReference>
<dbReference type="Gene3D" id="2.40.170.20">
    <property type="entry name" value="TonB-dependent receptor, beta-barrel domain"/>
    <property type="match status" value="1"/>
</dbReference>
<dbReference type="SUPFAM" id="SSF49464">
    <property type="entry name" value="Carboxypeptidase regulatory domain-like"/>
    <property type="match status" value="1"/>
</dbReference>
<gene>
    <name evidence="5" type="ORF">DFQ10_103268</name>
</gene>
<evidence type="ECO:0000313" key="6">
    <source>
        <dbReference type="Proteomes" id="UP000256980"/>
    </source>
</evidence>
<dbReference type="EMBL" id="QRDV01000003">
    <property type="protein sequence ID" value="RED44581.1"/>
    <property type="molecule type" value="Genomic_DNA"/>
</dbReference>
<name>A0A3D9H5Y6_9FLAO</name>
<dbReference type="InterPro" id="IPR037066">
    <property type="entry name" value="Plug_dom_sf"/>
</dbReference>
<dbReference type="Proteomes" id="UP000256980">
    <property type="component" value="Unassembled WGS sequence"/>
</dbReference>
<dbReference type="InterPro" id="IPR036942">
    <property type="entry name" value="Beta-barrel_TonB_sf"/>
</dbReference>
<dbReference type="Pfam" id="PF13620">
    <property type="entry name" value="CarboxypepD_reg"/>
    <property type="match status" value="1"/>
</dbReference>
<evidence type="ECO:0000256" key="3">
    <source>
        <dbReference type="ARBA" id="ARBA00023237"/>
    </source>
</evidence>
<dbReference type="OrthoDB" id="1453181at2"/>
<evidence type="ECO:0000256" key="1">
    <source>
        <dbReference type="ARBA" id="ARBA00004442"/>
    </source>
</evidence>
<keyword evidence="6" id="KW-1185">Reference proteome</keyword>